<protein>
    <submittedName>
        <fullName evidence="2">Uncharacterized protein</fullName>
    </submittedName>
</protein>
<dbReference type="VEuPathDB" id="FungiDB:CNB05010"/>
<feature type="compositionally biased region" description="Pro residues" evidence="1">
    <location>
        <begin position="66"/>
        <end position="78"/>
    </location>
</feature>
<accession>Q5KLJ8</accession>
<dbReference type="InParanoid" id="Q5KLJ8"/>
<feature type="region of interest" description="Disordered" evidence="1">
    <location>
        <begin position="286"/>
        <end position="308"/>
    </location>
</feature>
<evidence type="ECO:0000313" key="3">
    <source>
        <dbReference type="Proteomes" id="UP000002149"/>
    </source>
</evidence>
<feature type="region of interest" description="Disordered" evidence="1">
    <location>
        <begin position="610"/>
        <end position="754"/>
    </location>
</feature>
<dbReference type="RefSeq" id="XP_024512198.1">
    <property type="nucleotide sequence ID" value="XM_024656621.1"/>
</dbReference>
<dbReference type="OrthoDB" id="2586076at2759"/>
<evidence type="ECO:0000313" key="2">
    <source>
        <dbReference type="EMBL" id="AAW41686.2"/>
    </source>
</evidence>
<dbReference type="KEGG" id="cne:CNB05010"/>
<reference evidence="2 3" key="1">
    <citation type="journal article" date="2005" name="Science">
        <title>The genome of the basidiomycetous yeast and human pathogen Cryptococcus neoformans.</title>
        <authorList>
            <person name="Loftus B.J."/>
            <person name="Fung E."/>
            <person name="Roncaglia P."/>
            <person name="Rowley D."/>
            <person name="Amedeo P."/>
            <person name="Bruno D."/>
            <person name="Vamathevan J."/>
            <person name="Miranda M."/>
            <person name="Anderson I.J."/>
            <person name="Fraser J.A."/>
            <person name="Allen J.E."/>
            <person name="Bosdet I.E."/>
            <person name="Brent M.R."/>
            <person name="Chiu R."/>
            <person name="Doering T.L."/>
            <person name="Donlin M.J."/>
            <person name="D'Souza C.A."/>
            <person name="Fox D.S."/>
            <person name="Grinberg V."/>
            <person name="Fu J."/>
            <person name="Fukushima M."/>
            <person name="Haas B.J."/>
            <person name="Huang J.C."/>
            <person name="Janbon G."/>
            <person name="Jones S.J."/>
            <person name="Koo H.L."/>
            <person name="Krzywinski M.I."/>
            <person name="Kwon-Chung J.K."/>
            <person name="Lengeler K.B."/>
            <person name="Maiti R."/>
            <person name="Marra M.A."/>
            <person name="Marra R.E."/>
            <person name="Mathewson C.A."/>
            <person name="Mitchell T.G."/>
            <person name="Pertea M."/>
            <person name="Riggs F.R."/>
            <person name="Salzberg S.L."/>
            <person name="Schein J.E."/>
            <person name="Shvartsbeyn A."/>
            <person name="Shin H."/>
            <person name="Shumway M."/>
            <person name="Specht C.A."/>
            <person name="Suh B.B."/>
            <person name="Tenney A."/>
            <person name="Utterback T.R."/>
            <person name="Wickes B.L."/>
            <person name="Wortman J.R."/>
            <person name="Wye N.H."/>
            <person name="Kronstad J.W."/>
            <person name="Lodge J.K."/>
            <person name="Heitman J."/>
            <person name="Davis R.W."/>
            <person name="Fraser C.M."/>
            <person name="Hyman R.W."/>
        </authorList>
    </citation>
    <scope>NUCLEOTIDE SEQUENCE [LARGE SCALE GENOMIC DNA]</scope>
    <source>
        <strain evidence="3">JEC21 / ATCC MYA-565</strain>
    </source>
</reference>
<dbReference type="AlphaFoldDB" id="Q5KLJ8"/>
<feature type="compositionally biased region" description="Basic and acidic residues" evidence="1">
    <location>
        <begin position="610"/>
        <end position="627"/>
    </location>
</feature>
<feature type="region of interest" description="Disordered" evidence="1">
    <location>
        <begin position="1"/>
        <end position="41"/>
    </location>
</feature>
<feature type="compositionally biased region" description="Low complexity" evidence="1">
    <location>
        <begin position="739"/>
        <end position="754"/>
    </location>
</feature>
<feature type="compositionally biased region" description="Low complexity" evidence="1">
    <location>
        <begin position="1"/>
        <end position="37"/>
    </location>
</feature>
<dbReference type="eggNOG" id="ENOG502RBAB">
    <property type="taxonomic scope" value="Eukaryota"/>
</dbReference>
<dbReference type="Gene3D" id="2.60.40.640">
    <property type="match status" value="1"/>
</dbReference>
<dbReference type="PaxDb" id="214684-Q5KLJ8"/>
<dbReference type="STRING" id="214684.Q5KLJ8"/>
<feature type="compositionally biased region" description="Low complexity" evidence="1">
    <location>
        <begin position="678"/>
        <end position="698"/>
    </location>
</feature>
<dbReference type="GeneID" id="3255553"/>
<proteinExistence type="predicted"/>
<feature type="region of interest" description="Disordered" evidence="1">
    <location>
        <begin position="155"/>
        <end position="190"/>
    </location>
</feature>
<gene>
    <name evidence="2" type="ordered locus">CNB05010</name>
</gene>
<feature type="region of interest" description="Disordered" evidence="1">
    <location>
        <begin position="774"/>
        <end position="801"/>
    </location>
</feature>
<dbReference type="Proteomes" id="UP000002149">
    <property type="component" value="Chromosome 2"/>
</dbReference>
<feature type="compositionally biased region" description="Polar residues" evidence="1">
    <location>
        <begin position="289"/>
        <end position="302"/>
    </location>
</feature>
<sequence length="855" mass="91977">MVSFFRSSRSGSSTQAPSSELISPTSSASHRLSSAPSFGGPFIPENGVFSPGLFSFHEGRGRARISPPPSPLCSSPPPVERRASEPVGIDNAASEQDRLPGYTLNASTPAQSQATAAPIPTYESALTQGISSPFFAGDRISDEWEDTYMREYFGSDDFRGERGEGGQPESHVNDTAGHDTGSDEEEPLLPPQNARADRRFTFAGIDHRTPVSDGIVEPPVLETLSPPAGALLPPVYSPEVRTDELMLVSTAHLSPDHPASAFFNAISLNPSLFDGEEAASPVPLPIPSQTPDATGESNQVTGERSGVMTGGKKLNLTITSTNARRLNANNTGPLFIKIGRAGIVRGSIVVKGIDHAVGLEVAILGYVKTVFYARGQYNMMDTHPLGRSAVTLFPPPSESTEQQHLKHTKDGQLLIEPGTTFPFEIQMPTTHWQSNDIDLPPTCEVLQLGLQAAVEYVLRVKVKRKGGWRMNEELTVPIVYQPRSYISPRRLRALMLDDQLNPGWRTIPLNGGLSSSDPTPVQATLLLPSPMILYIPRNSLPPAIPFHLRFYHPAGGSFLRNFTDPRESTIIVRLQRVATVRVDSGREVRKSEIPSQVLVWEDGGEKVDLGEVQKERREKEKEKEKKGVRGKRRKASSGDGPGQVATPSSQAGGTEQGRGRKFSFVDGKVGSVFRRKSSTPSGPVSTTTTTTASRTVPTFASSPRTDHTLLSSSPIAEHSLSSCVTNTSSPGGHDSHINTSSTASASTSSTQTQLSSLSATDIQLHGLLTLRSNHSSQSTNCANEHHLNPFGQDPRQPEGISSDLKSKLIQSFSTPEIAITYIIQIGVQPKGSEGSGGKLRDGHVWGGGLVDVVWG</sequence>
<name>Q5KLJ8_CRYD1</name>
<organism evidence="2 3">
    <name type="scientific">Cryptococcus deneoformans (strain JEC21 / ATCC MYA-565)</name>
    <name type="common">Cryptococcus neoformans var. neoformans serotype D</name>
    <dbReference type="NCBI Taxonomy" id="214684"/>
    <lineage>
        <taxon>Eukaryota</taxon>
        <taxon>Fungi</taxon>
        <taxon>Dikarya</taxon>
        <taxon>Basidiomycota</taxon>
        <taxon>Agaricomycotina</taxon>
        <taxon>Tremellomycetes</taxon>
        <taxon>Tremellales</taxon>
        <taxon>Cryptococcaceae</taxon>
        <taxon>Cryptococcus</taxon>
        <taxon>Cryptococcus neoformans species complex</taxon>
    </lineage>
</organism>
<evidence type="ECO:0000256" key="1">
    <source>
        <dbReference type="SAM" id="MobiDB-lite"/>
    </source>
</evidence>
<dbReference type="HOGENOM" id="CLU_894341_0_0_1"/>
<feature type="compositionally biased region" description="Polar residues" evidence="1">
    <location>
        <begin position="699"/>
        <end position="730"/>
    </location>
</feature>
<dbReference type="InterPro" id="IPR014752">
    <property type="entry name" value="Arrestin-like_C"/>
</dbReference>
<keyword evidence="3" id="KW-1185">Reference proteome</keyword>
<dbReference type="EMBL" id="AE017342">
    <property type="protein sequence ID" value="AAW41686.2"/>
    <property type="molecule type" value="Genomic_DNA"/>
</dbReference>
<feature type="region of interest" description="Disordered" evidence="1">
    <location>
        <begin position="59"/>
        <end position="85"/>
    </location>
</feature>